<feature type="chain" id="PRO_5023030192" evidence="1">
    <location>
        <begin position="24"/>
        <end position="289"/>
    </location>
</feature>
<dbReference type="Proteomes" id="UP000308149">
    <property type="component" value="Chromosome"/>
</dbReference>
<feature type="signal peptide" evidence="1">
    <location>
        <begin position="1"/>
        <end position="23"/>
    </location>
</feature>
<dbReference type="AlphaFoldDB" id="A0A5B7ZR46"/>
<sequence>MHRKTLFLAVTASLALAGAFAYAANQGMLPVRLSAPAAANAAATGSAASLPERSLRGAAAAANGARSAKKPTGPTVDDVGDLDSFGRNVRWLGLATALVQISTDCPSILAEDPTALCQQVNDLAVTTPFAFNDIARIKLPANASNSLLCHWFSPRVAVTFFNPTANPVPGRYSYNPTLTVENPVLNDPALIDATTGAPFNGKLSTGMSASESMQVVVDPGFPITQSLRDSVVCQSGLISKRALVETYGLTAAQADSFFANPTTVRLNVSGSSRFVDYTLYSFGLRIVGD</sequence>
<dbReference type="EMBL" id="CP040871">
    <property type="protein sequence ID" value="QDA57634.1"/>
    <property type="molecule type" value="Genomic_DNA"/>
</dbReference>
<dbReference type="KEGG" id="thes:FHQ07_10110"/>
<name>A0A5B7ZR46_9GAMM</name>
<keyword evidence="1" id="KW-0732">Signal</keyword>
<proteinExistence type="predicted"/>
<reference evidence="2 3" key="1">
    <citation type="submission" date="2019-06" db="EMBL/GenBank/DDBJ databases">
        <title>Thermomonas aquatica sp. nov., isolated from an industrial wastewater treatment plant.</title>
        <authorList>
            <person name="Jeon J.H."/>
            <person name="Park D.-S."/>
        </authorList>
    </citation>
    <scope>NUCLEOTIDE SEQUENCE [LARGE SCALE GENOMIC DNA]</scope>
    <source>
        <strain evidence="2 3">SY21</strain>
    </source>
</reference>
<dbReference type="RefSeq" id="WP_139716685.1">
    <property type="nucleotide sequence ID" value="NZ_CP040871.1"/>
</dbReference>
<organism evidence="2 3">
    <name type="scientific">Thermomonas aquatica</name>
    <dbReference type="NCBI Taxonomy" id="2202149"/>
    <lineage>
        <taxon>Bacteria</taxon>
        <taxon>Pseudomonadati</taxon>
        <taxon>Pseudomonadota</taxon>
        <taxon>Gammaproteobacteria</taxon>
        <taxon>Lysobacterales</taxon>
        <taxon>Lysobacteraceae</taxon>
        <taxon>Thermomonas</taxon>
    </lineage>
</organism>
<keyword evidence="3" id="KW-1185">Reference proteome</keyword>
<accession>A0A5B7ZR46</accession>
<evidence type="ECO:0000256" key="1">
    <source>
        <dbReference type="SAM" id="SignalP"/>
    </source>
</evidence>
<gene>
    <name evidence="2" type="ORF">FHQ07_10110</name>
</gene>
<dbReference type="OrthoDB" id="6022559at2"/>
<protein>
    <submittedName>
        <fullName evidence="2">Uncharacterized protein</fullName>
    </submittedName>
</protein>
<evidence type="ECO:0000313" key="2">
    <source>
        <dbReference type="EMBL" id="QDA57634.1"/>
    </source>
</evidence>
<evidence type="ECO:0000313" key="3">
    <source>
        <dbReference type="Proteomes" id="UP000308149"/>
    </source>
</evidence>